<proteinExistence type="predicted"/>
<accession>A0A0L0CCT8</accession>
<name>A0A0L0CCT8_LUCCU</name>
<sequence>MEFNTKQTQQLKQFKNLVKLHKLQAKCEEFKGELENVITERIECLGKREQLMEHLTSLQGELKIARNEEYNWQHKLDAAKISFADHKNDNLQNICVVLGYQITKFQPLESNGVEITLNYRDICYVTYSETSQLFNLLEIYPQHPNFAQIQQFLQNSQDLRGLLSCLRAFFDFAIDFKEKQEQENM</sequence>
<gene>
    <name evidence="2" type="ORF">FF38_03059</name>
</gene>
<comment type="caution">
    <text evidence="2">The sequence shown here is derived from an EMBL/GenBank/DDBJ whole genome shotgun (WGS) entry which is preliminary data.</text>
</comment>
<reference evidence="2 3" key="1">
    <citation type="journal article" date="2015" name="Nat. Commun.">
        <title>Lucilia cuprina genome unlocks parasitic fly biology to underpin future interventions.</title>
        <authorList>
            <person name="Anstead C.A."/>
            <person name="Korhonen P.K."/>
            <person name="Young N.D."/>
            <person name="Hall R.S."/>
            <person name="Jex A.R."/>
            <person name="Murali S.C."/>
            <person name="Hughes D.S."/>
            <person name="Lee S.F."/>
            <person name="Perry T."/>
            <person name="Stroehlein A.J."/>
            <person name="Ansell B.R."/>
            <person name="Breugelmans B."/>
            <person name="Hofmann A."/>
            <person name="Qu J."/>
            <person name="Dugan S."/>
            <person name="Lee S.L."/>
            <person name="Chao H."/>
            <person name="Dinh H."/>
            <person name="Han Y."/>
            <person name="Doddapaneni H.V."/>
            <person name="Worley K.C."/>
            <person name="Muzny D.M."/>
            <person name="Ioannidis P."/>
            <person name="Waterhouse R.M."/>
            <person name="Zdobnov E.M."/>
            <person name="James P.J."/>
            <person name="Bagnall N.H."/>
            <person name="Kotze A.C."/>
            <person name="Gibbs R.A."/>
            <person name="Richards S."/>
            <person name="Batterham P."/>
            <person name="Gasser R.B."/>
        </authorList>
    </citation>
    <scope>NUCLEOTIDE SEQUENCE [LARGE SCALE GENOMIC DNA]</scope>
    <source>
        <strain evidence="2 3">LS</strain>
        <tissue evidence="2">Full body</tissue>
    </source>
</reference>
<keyword evidence="3" id="KW-1185">Reference proteome</keyword>
<evidence type="ECO:0000256" key="1">
    <source>
        <dbReference type="SAM" id="Coils"/>
    </source>
</evidence>
<evidence type="ECO:0008006" key="4">
    <source>
        <dbReference type="Google" id="ProtNLM"/>
    </source>
</evidence>
<dbReference type="AlphaFoldDB" id="A0A0L0CCT8"/>
<dbReference type="Proteomes" id="UP000037069">
    <property type="component" value="Unassembled WGS sequence"/>
</dbReference>
<dbReference type="EMBL" id="JRES01000586">
    <property type="protein sequence ID" value="KNC30027.1"/>
    <property type="molecule type" value="Genomic_DNA"/>
</dbReference>
<organism evidence="2 3">
    <name type="scientific">Lucilia cuprina</name>
    <name type="common">Green bottle fly</name>
    <name type="synonym">Australian sheep blowfly</name>
    <dbReference type="NCBI Taxonomy" id="7375"/>
    <lineage>
        <taxon>Eukaryota</taxon>
        <taxon>Metazoa</taxon>
        <taxon>Ecdysozoa</taxon>
        <taxon>Arthropoda</taxon>
        <taxon>Hexapoda</taxon>
        <taxon>Insecta</taxon>
        <taxon>Pterygota</taxon>
        <taxon>Neoptera</taxon>
        <taxon>Endopterygota</taxon>
        <taxon>Diptera</taxon>
        <taxon>Brachycera</taxon>
        <taxon>Muscomorpha</taxon>
        <taxon>Oestroidea</taxon>
        <taxon>Calliphoridae</taxon>
        <taxon>Luciliinae</taxon>
        <taxon>Lucilia</taxon>
    </lineage>
</organism>
<feature type="coiled-coil region" evidence="1">
    <location>
        <begin position="20"/>
        <end position="68"/>
    </location>
</feature>
<dbReference type="OrthoDB" id="8004045at2759"/>
<evidence type="ECO:0000313" key="3">
    <source>
        <dbReference type="Proteomes" id="UP000037069"/>
    </source>
</evidence>
<protein>
    <recommendedName>
        <fullName evidence="4">Kinetochore protein SPC25</fullName>
    </recommendedName>
</protein>
<evidence type="ECO:0000313" key="2">
    <source>
        <dbReference type="EMBL" id="KNC30027.1"/>
    </source>
</evidence>
<keyword evidence="1" id="KW-0175">Coiled coil</keyword>